<dbReference type="Proteomes" id="UP000658127">
    <property type="component" value="Unassembled WGS sequence"/>
</dbReference>
<dbReference type="PANTHER" id="PTHR43032">
    <property type="entry name" value="PROTEIN-METHIONINE-SULFOXIDE REDUCTASE"/>
    <property type="match status" value="1"/>
</dbReference>
<dbReference type="InterPro" id="IPR036374">
    <property type="entry name" value="OxRdtase_Mopterin-bd_sf"/>
</dbReference>
<protein>
    <submittedName>
        <fullName evidence="3">Sulfite oxidase-like oxidoreductase</fullName>
    </submittedName>
</protein>
<evidence type="ECO:0000256" key="1">
    <source>
        <dbReference type="SAM" id="MobiDB-lite"/>
    </source>
</evidence>
<gene>
    <name evidence="3" type="ORF">GCM10011610_14010</name>
</gene>
<sequence>MPGELPPGQRPAPHEPFGLPQFGGVRALSGPGHRVSVGGTARHPAQFGIEELLGAGERRTQSSDLHCVTTWSAVGLEWEGVRFADVYRLLAELVVPHPGARWVRFTGLDGYSSTMLLDDALAADVLLADRLSGAELTDRFGAPLRLVAPAHYGYKNVKQVCAIDFLRSYDPGQARIISHPRGRVDLEERGRLLPGWFWRRVWPGQVERVRALFRADLSAPR</sequence>
<keyword evidence="4" id="KW-1185">Reference proteome</keyword>
<feature type="domain" description="Oxidoreductase molybdopterin-binding" evidence="2">
    <location>
        <begin position="32"/>
        <end position="170"/>
    </location>
</feature>
<dbReference type="RefSeq" id="WP_189025236.1">
    <property type="nucleotide sequence ID" value="NZ_BMNE01000002.1"/>
</dbReference>
<dbReference type="EMBL" id="BMNE01000002">
    <property type="protein sequence ID" value="GGN72612.1"/>
    <property type="molecule type" value="Genomic_DNA"/>
</dbReference>
<organism evidence="3 4">
    <name type="scientific">Nocardia rhizosphaerihabitans</name>
    <dbReference type="NCBI Taxonomy" id="1691570"/>
    <lineage>
        <taxon>Bacteria</taxon>
        <taxon>Bacillati</taxon>
        <taxon>Actinomycetota</taxon>
        <taxon>Actinomycetes</taxon>
        <taxon>Mycobacteriales</taxon>
        <taxon>Nocardiaceae</taxon>
        <taxon>Nocardia</taxon>
    </lineage>
</organism>
<dbReference type="Pfam" id="PF00174">
    <property type="entry name" value="Oxidored_molyb"/>
    <property type="match status" value="1"/>
</dbReference>
<proteinExistence type="predicted"/>
<accession>A0ABQ2K917</accession>
<reference evidence="4" key="1">
    <citation type="journal article" date="2019" name="Int. J. Syst. Evol. Microbiol.">
        <title>The Global Catalogue of Microorganisms (GCM) 10K type strain sequencing project: providing services to taxonomists for standard genome sequencing and annotation.</title>
        <authorList>
            <consortium name="The Broad Institute Genomics Platform"/>
            <consortium name="The Broad Institute Genome Sequencing Center for Infectious Disease"/>
            <person name="Wu L."/>
            <person name="Ma J."/>
        </authorList>
    </citation>
    <scope>NUCLEOTIDE SEQUENCE [LARGE SCALE GENOMIC DNA]</scope>
    <source>
        <strain evidence="4">CGMCC 4.7329</strain>
    </source>
</reference>
<dbReference type="InterPro" id="IPR000572">
    <property type="entry name" value="OxRdtase_Mopterin-bd_dom"/>
</dbReference>
<dbReference type="SUPFAM" id="SSF56524">
    <property type="entry name" value="Oxidoreductase molybdopterin-binding domain"/>
    <property type="match status" value="1"/>
</dbReference>
<evidence type="ECO:0000313" key="4">
    <source>
        <dbReference type="Proteomes" id="UP000658127"/>
    </source>
</evidence>
<comment type="caution">
    <text evidence="3">The sequence shown here is derived from an EMBL/GenBank/DDBJ whole genome shotgun (WGS) entry which is preliminary data.</text>
</comment>
<dbReference type="Gene3D" id="3.90.420.10">
    <property type="entry name" value="Oxidoreductase, molybdopterin-binding domain"/>
    <property type="match status" value="1"/>
</dbReference>
<feature type="region of interest" description="Disordered" evidence="1">
    <location>
        <begin position="1"/>
        <end position="23"/>
    </location>
</feature>
<feature type="compositionally biased region" description="Pro residues" evidence="1">
    <location>
        <begin position="1"/>
        <end position="10"/>
    </location>
</feature>
<evidence type="ECO:0000259" key="2">
    <source>
        <dbReference type="Pfam" id="PF00174"/>
    </source>
</evidence>
<evidence type="ECO:0000313" key="3">
    <source>
        <dbReference type="EMBL" id="GGN72612.1"/>
    </source>
</evidence>
<name>A0ABQ2K917_9NOCA</name>